<dbReference type="PROSITE" id="PS50943">
    <property type="entry name" value="HTH_CROC1"/>
    <property type="match status" value="1"/>
</dbReference>
<dbReference type="EMBL" id="JACIDS010000002">
    <property type="protein sequence ID" value="MBB3930058.1"/>
    <property type="molecule type" value="Genomic_DNA"/>
</dbReference>
<dbReference type="CDD" id="cd00093">
    <property type="entry name" value="HTH_XRE"/>
    <property type="match status" value="1"/>
</dbReference>
<dbReference type="Pfam" id="PF13560">
    <property type="entry name" value="HTH_31"/>
    <property type="match status" value="1"/>
</dbReference>
<dbReference type="Proteomes" id="UP000553963">
    <property type="component" value="Unassembled WGS sequence"/>
</dbReference>
<dbReference type="AlphaFoldDB" id="A0A840AL20"/>
<dbReference type="GO" id="GO:0003677">
    <property type="term" value="F:DNA binding"/>
    <property type="evidence" value="ECO:0007669"/>
    <property type="project" value="InterPro"/>
</dbReference>
<protein>
    <submittedName>
        <fullName evidence="2">Transcriptional regulator with XRE-family HTH domain</fullName>
    </submittedName>
</protein>
<dbReference type="RefSeq" id="WP_183397754.1">
    <property type="nucleotide sequence ID" value="NZ_JACIDS010000002.1"/>
</dbReference>
<dbReference type="SMART" id="SM00530">
    <property type="entry name" value="HTH_XRE"/>
    <property type="match status" value="1"/>
</dbReference>
<comment type="caution">
    <text evidence="2">The sequence shown here is derived from an EMBL/GenBank/DDBJ whole genome shotgun (WGS) entry which is preliminary data.</text>
</comment>
<evidence type="ECO:0000259" key="1">
    <source>
        <dbReference type="PROSITE" id="PS50943"/>
    </source>
</evidence>
<dbReference type="Gene3D" id="1.10.260.40">
    <property type="entry name" value="lambda repressor-like DNA-binding domains"/>
    <property type="match status" value="1"/>
</dbReference>
<proteinExistence type="predicted"/>
<sequence length="151" mass="16557">MSTYRYTDSGLDNVIIEGVDVHADDAGEECITIPNVNGLHQAIAYGIVNRRSSMTGRELRFLRTEMGMTQAELAAMLHREALAVSRWERGEVPVDANAEALVRLYAVQTLELPGSKDVKEIAGWCVPSADTPPLVIDGSDPENYRLLQEAA</sequence>
<dbReference type="InterPro" id="IPR010982">
    <property type="entry name" value="Lambda_DNA-bd_dom_sf"/>
</dbReference>
<organism evidence="2 3">
    <name type="scientific">Kaistia hirudinis</name>
    <dbReference type="NCBI Taxonomy" id="1293440"/>
    <lineage>
        <taxon>Bacteria</taxon>
        <taxon>Pseudomonadati</taxon>
        <taxon>Pseudomonadota</taxon>
        <taxon>Alphaproteobacteria</taxon>
        <taxon>Hyphomicrobiales</taxon>
        <taxon>Kaistiaceae</taxon>
        <taxon>Kaistia</taxon>
    </lineage>
</organism>
<dbReference type="SUPFAM" id="SSF47413">
    <property type="entry name" value="lambda repressor-like DNA-binding domains"/>
    <property type="match status" value="1"/>
</dbReference>
<name>A0A840AL20_9HYPH</name>
<dbReference type="InterPro" id="IPR001387">
    <property type="entry name" value="Cro/C1-type_HTH"/>
</dbReference>
<keyword evidence="3" id="KW-1185">Reference proteome</keyword>
<reference evidence="2 3" key="1">
    <citation type="submission" date="2020-08" db="EMBL/GenBank/DDBJ databases">
        <title>Genomic Encyclopedia of Type Strains, Phase IV (KMG-IV): sequencing the most valuable type-strain genomes for metagenomic binning, comparative biology and taxonomic classification.</title>
        <authorList>
            <person name="Goeker M."/>
        </authorList>
    </citation>
    <scope>NUCLEOTIDE SEQUENCE [LARGE SCALE GENOMIC DNA]</scope>
    <source>
        <strain evidence="2 3">DSM 25966</strain>
    </source>
</reference>
<evidence type="ECO:0000313" key="2">
    <source>
        <dbReference type="EMBL" id="MBB3930058.1"/>
    </source>
</evidence>
<evidence type="ECO:0000313" key="3">
    <source>
        <dbReference type="Proteomes" id="UP000553963"/>
    </source>
</evidence>
<gene>
    <name evidence="2" type="ORF">GGR25_001097</name>
</gene>
<accession>A0A840AL20</accession>
<feature type="domain" description="HTH cro/C1-type" evidence="1">
    <location>
        <begin position="59"/>
        <end position="112"/>
    </location>
</feature>